<dbReference type="STRING" id="1244108.SAMN05444004_1018"/>
<sequence length="37" mass="4026">MLPEMTEEEMKAMIAFDGAAESLPLNVTVSGDPIEEE</sequence>
<reference evidence="2" key="1">
    <citation type="submission" date="2016-10" db="EMBL/GenBank/DDBJ databases">
        <authorList>
            <person name="Varghese N."/>
            <person name="Submissions S."/>
        </authorList>
    </citation>
    <scope>NUCLEOTIDE SEQUENCE [LARGE SCALE GENOMIC DNA]</scope>
    <source>
        <strain evidence="2">DSM 100420</strain>
    </source>
</reference>
<name>A0A1H3IHE0_9RHOB</name>
<gene>
    <name evidence="1" type="ORF">SAMN05444004_1018</name>
</gene>
<evidence type="ECO:0000313" key="2">
    <source>
        <dbReference type="Proteomes" id="UP000198914"/>
    </source>
</evidence>
<dbReference type="Proteomes" id="UP000198914">
    <property type="component" value="Unassembled WGS sequence"/>
</dbReference>
<proteinExistence type="predicted"/>
<accession>A0A1H3IHE0</accession>
<organism evidence="1 2">
    <name type="scientific">Jannaschia faecimaris</name>
    <dbReference type="NCBI Taxonomy" id="1244108"/>
    <lineage>
        <taxon>Bacteria</taxon>
        <taxon>Pseudomonadati</taxon>
        <taxon>Pseudomonadota</taxon>
        <taxon>Alphaproteobacteria</taxon>
        <taxon>Rhodobacterales</taxon>
        <taxon>Roseobacteraceae</taxon>
        <taxon>Jannaschia</taxon>
    </lineage>
</organism>
<evidence type="ECO:0000313" key="1">
    <source>
        <dbReference type="EMBL" id="SDY27027.1"/>
    </source>
</evidence>
<dbReference type="EMBL" id="FNPX01000001">
    <property type="protein sequence ID" value="SDY27027.1"/>
    <property type="molecule type" value="Genomic_DNA"/>
</dbReference>
<dbReference type="AlphaFoldDB" id="A0A1H3IHE0"/>
<keyword evidence="2" id="KW-1185">Reference proteome</keyword>
<protein>
    <submittedName>
        <fullName evidence="1">Uncharacterized protein</fullName>
    </submittedName>
</protein>